<feature type="compositionally biased region" description="Polar residues" evidence="1">
    <location>
        <begin position="235"/>
        <end position="258"/>
    </location>
</feature>
<feature type="domain" description="Flagellar hook-length control protein-like C-terminal" evidence="2">
    <location>
        <begin position="658"/>
        <end position="733"/>
    </location>
</feature>
<dbReference type="EMBL" id="BAEN01000059">
    <property type="protein sequence ID" value="GAC15735.1"/>
    <property type="molecule type" value="Genomic_DNA"/>
</dbReference>
<gene>
    <name evidence="3" type="ORF">GLIP_3114</name>
</gene>
<dbReference type="Pfam" id="PF02120">
    <property type="entry name" value="Flg_hook"/>
    <property type="match status" value="1"/>
</dbReference>
<dbReference type="eggNOG" id="ENOG5032RM7">
    <property type="taxonomic scope" value="Bacteria"/>
</dbReference>
<protein>
    <recommendedName>
        <fullName evidence="2">Flagellar hook-length control protein-like C-terminal domain-containing protein</fullName>
    </recommendedName>
</protein>
<evidence type="ECO:0000259" key="2">
    <source>
        <dbReference type="Pfam" id="PF02120"/>
    </source>
</evidence>
<keyword evidence="4" id="KW-1185">Reference proteome</keyword>
<evidence type="ECO:0000256" key="1">
    <source>
        <dbReference type="SAM" id="MobiDB-lite"/>
    </source>
</evidence>
<dbReference type="InterPro" id="IPR021136">
    <property type="entry name" value="Flagellar_hook_control-like_C"/>
</dbReference>
<feature type="region of interest" description="Disordered" evidence="1">
    <location>
        <begin position="220"/>
        <end position="258"/>
    </location>
</feature>
<comment type="caution">
    <text evidence="3">The sequence shown here is derived from an EMBL/GenBank/DDBJ whole genome shotgun (WGS) entry which is preliminary data.</text>
</comment>
<reference evidence="3 4" key="1">
    <citation type="journal article" date="2017" name="Antonie Van Leeuwenhoek">
        <title>Rhizobium rhizosphaerae sp. nov., a novel species isolated from rice rhizosphere.</title>
        <authorList>
            <person name="Zhao J.J."/>
            <person name="Zhang J."/>
            <person name="Zhang R.J."/>
            <person name="Zhang C.W."/>
            <person name="Yin H.Q."/>
            <person name="Zhang X.X."/>
        </authorList>
    </citation>
    <scope>NUCLEOTIDE SEQUENCE [LARGE SCALE GENOMIC DNA]</scope>
    <source>
        <strain evidence="3 4">E3</strain>
    </source>
</reference>
<dbReference type="Proteomes" id="UP000006334">
    <property type="component" value="Unassembled WGS sequence"/>
</dbReference>
<name>K6YWX7_9ALTE</name>
<proteinExistence type="predicted"/>
<dbReference type="STRING" id="1127673.GLIP_3114"/>
<organism evidence="3 4">
    <name type="scientific">Aliiglaciecola lipolytica E3</name>
    <dbReference type="NCBI Taxonomy" id="1127673"/>
    <lineage>
        <taxon>Bacteria</taxon>
        <taxon>Pseudomonadati</taxon>
        <taxon>Pseudomonadota</taxon>
        <taxon>Gammaproteobacteria</taxon>
        <taxon>Alteromonadales</taxon>
        <taxon>Alteromonadaceae</taxon>
        <taxon>Aliiglaciecola</taxon>
    </lineage>
</organism>
<sequence>MLSYCLFYSGFADKLFMSDISLNSQQQLVQALAQLSKLSNNSPVAKQAAQVIVQFLANNQISLSLPRQQQSITLPKPNNLPAAFNASTVQAQLQNQTSSSGNQNATSELVLFSNQSKAGGQTLIASLSQKQFSSLLNAISTLVSPGKQAKPQLLEAKVVNIDANTASLSVQINAKSEIVKAQIPIDMKDLKINQLVQLQVIPKGNQWQVRLIADSQSNAVQNSHSSSSVDSKNNLDQLSGNDSKKNQSPTFQTAKENTSGAGAITKESLVNLAKADVIKLLQSDSARLNNPANNLGILVPRQPLIDTLTKQPQLLQDNILAKLLQINPSVKNINIDLLAGGKADLKGQVAAPIAQIPLTQEQVKQVQTILFTGNDKKSSELISQPSTSVGINNHAPKLTTDKANNLQNSKDITLNIPQTDVASLSKTWQSLNSKLDAMPVEVKQQVLTQINELIRRVLPQAVSPSETLQNIEIALRDPTFTKSPESKVLAETILKQIQQGLPQGKEADAENIKQIMSQTPLNLSPLQLTQGISSQGIVAGLMTMLQITLASRLNRNQPQSGEKIAQIVTSLISGENKPAASQTQRSLNDLNQMEQKHQLLKQLGRMFAQHQFSKLNNAEQALQGQETFYYVLPSGTGEQKKDIELLIKREPEKQNTNEKQHNKDAIWHLTMKMDIGEIGQILTKAKLQQEQLELDLYTSNDAVKNLVFEYLPLFKKRLKSLGIEVSKAQCQLGKIPEHLQTRPYQIFETQA</sequence>
<evidence type="ECO:0000313" key="4">
    <source>
        <dbReference type="Proteomes" id="UP000006334"/>
    </source>
</evidence>
<accession>K6YWX7</accession>
<dbReference type="AlphaFoldDB" id="K6YWX7"/>
<feature type="compositionally biased region" description="Low complexity" evidence="1">
    <location>
        <begin position="220"/>
        <end position="234"/>
    </location>
</feature>
<evidence type="ECO:0000313" key="3">
    <source>
        <dbReference type="EMBL" id="GAC15735.1"/>
    </source>
</evidence>